<name>A0A329QZY4_9ACTN</name>
<accession>A0A329QZY4</accession>
<comment type="subcellular location">
    <subcellularLocation>
        <location evidence="1">Cell membrane</location>
        <topology evidence="1">Multi-pass membrane protein</topology>
    </subcellularLocation>
</comment>
<evidence type="ECO:0000256" key="2">
    <source>
        <dbReference type="ARBA" id="ARBA00022475"/>
    </source>
</evidence>
<keyword evidence="9" id="KW-1185">Reference proteome</keyword>
<evidence type="ECO:0000256" key="5">
    <source>
        <dbReference type="ARBA" id="ARBA00023136"/>
    </source>
</evidence>
<evidence type="ECO:0000256" key="4">
    <source>
        <dbReference type="ARBA" id="ARBA00022989"/>
    </source>
</evidence>
<dbReference type="Proteomes" id="UP000250462">
    <property type="component" value="Unassembled WGS sequence"/>
</dbReference>
<dbReference type="InterPro" id="IPR018076">
    <property type="entry name" value="T2SS_GspF_dom"/>
</dbReference>
<dbReference type="RefSeq" id="WP_112256776.1">
    <property type="nucleotide sequence ID" value="NZ_QMIG01000002.1"/>
</dbReference>
<keyword evidence="2" id="KW-1003">Cell membrane</keyword>
<sequence length="267" mass="27722">MFELMAVGCAAIAAFLAAGPPHARDRLTRILPAHRPRYPSAGALALDNPAGRTPSALQHAPTPRGDGFLSSPRGRLLAALLAALGGWLMLNGALGLVVALVTGIGVWFGSGRLEPRARAREREEIIALLPVAADLLTAALAAGCPPIRAAEHVGHALGGPLGRLLVTAATTAAMGCEPAYAWSRLMAEPALRPLARALTSASMRGVSPVPVLEHIARDARQTARWEVERRIKSLGSRAAAPLGLCFLPAFVLVGIVPVVATSGLALW</sequence>
<proteinExistence type="predicted"/>
<keyword evidence="3 6" id="KW-0812">Transmembrane</keyword>
<organism evidence="8 9">
    <name type="scientific">Phytoactinopolyspora halophila</name>
    <dbReference type="NCBI Taxonomy" id="1981511"/>
    <lineage>
        <taxon>Bacteria</taxon>
        <taxon>Bacillati</taxon>
        <taxon>Actinomycetota</taxon>
        <taxon>Actinomycetes</taxon>
        <taxon>Jiangellales</taxon>
        <taxon>Jiangellaceae</taxon>
        <taxon>Phytoactinopolyspora</taxon>
    </lineage>
</organism>
<dbReference type="AlphaFoldDB" id="A0A329QZY4"/>
<dbReference type="Pfam" id="PF00482">
    <property type="entry name" value="T2SSF"/>
    <property type="match status" value="1"/>
</dbReference>
<dbReference type="PANTHER" id="PTHR35007:SF3">
    <property type="entry name" value="POSSIBLE CONSERVED ALANINE RICH MEMBRANE PROTEIN"/>
    <property type="match status" value="1"/>
</dbReference>
<protein>
    <submittedName>
        <fullName evidence="8">Type II secretion system F family protein</fullName>
    </submittedName>
</protein>
<keyword evidence="5 6" id="KW-0472">Membrane</keyword>
<evidence type="ECO:0000313" key="8">
    <source>
        <dbReference type="EMBL" id="RAW17817.1"/>
    </source>
</evidence>
<evidence type="ECO:0000256" key="1">
    <source>
        <dbReference type="ARBA" id="ARBA00004651"/>
    </source>
</evidence>
<dbReference type="OrthoDB" id="3267562at2"/>
<dbReference type="PANTHER" id="PTHR35007">
    <property type="entry name" value="INTEGRAL MEMBRANE PROTEIN-RELATED"/>
    <property type="match status" value="1"/>
</dbReference>
<reference evidence="8 9" key="1">
    <citation type="submission" date="2018-06" db="EMBL/GenBank/DDBJ databases">
        <title>Phytoactinopolyspora halophila sp. nov., a novel halophilic actinomycete isolated from a saline soil in China.</title>
        <authorList>
            <person name="Tang S.-K."/>
        </authorList>
    </citation>
    <scope>NUCLEOTIDE SEQUENCE [LARGE SCALE GENOMIC DNA]</scope>
    <source>
        <strain evidence="8 9">YIM 96934</strain>
    </source>
</reference>
<evidence type="ECO:0000259" key="7">
    <source>
        <dbReference type="Pfam" id="PF00482"/>
    </source>
</evidence>
<keyword evidence="4 6" id="KW-1133">Transmembrane helix</keyword>
<feature type="domain" description="Type II secretion system protein GspF" evidence="7">
    <location>
        <begin position="133"/>
        <end position="254"/>
    </location>
</feature>
<feature type="transmembrane region" description="Helical" evidence="6">
    <location>
        <begin position="238"/>
        <end position="260"/>
    </location>
</feature>
<evidence type="ECO:0000256" key="6">
    <source>
        <dbReference type="SAM" id="Phobius"/>
    </source>
</evidence>
<evidence type="ECO:0000256" key="3">
    <source>
        <dbReference type="ARBA" id="ARBA00022692"/>
    </source>
</evidence>
<dbReference type="EMBL" id="QMIG01000002">
    <property type="protein sequence ID" value="RAW17817.1"/>
    <property type="molecule type" value="Genomic_DNA"/>
</dbReference>
<gene>
    <name evidence="8" type="ORF">DPM12_02875</name>
</gene>
<feature type="transmembrane region" description="Helical" evidence="6">
    <location>
        <begin position="76"/>
        <end position="108"/>
    </location>
</feature>
<evidence type="ECO:0000313" key="9">
    <source>
        <dbReference type="Proteomes" id="UP000250462"/>
    </source>
</evidence>
<comment type="caution">
    <text evidence="8">The sequence shown here is derived from an EMBL/GenBank/DDBJ whole genome shotgun (WGS) entry which is preliminary data.</text>
</comment>
<dbReference type="GO" id="GO:0005886">
    <property type="term" value="C:plasma membrane"/>
    <property type="evidence" value="ECO:0007669"/>
    <property type="project" value="UniProtKB-SubCell"/>
</dbReference>